<reference evidence="2 3" key="1">
    <citation type="journal article" date="2006" name="Science">
        <title>Phytophthora genome sequences uncover evolutionary origins and mechanisms of pathogenesis.</title>
        <authorList>
            <person name="Tyler B.M."/>
            <person name="Tripathy S."/>
            <person name="Zhang X."/>
            <person name="Dehal P."/>
            <person name="Jiang R.H."/>
            <person name="Aerts A."/>
            <person name="Arredondo F.D."/>
            <person name="Baxter L."/>
            <person name="Bensasson D."/>
            <person name="Beynon J.L."/>
            <person name="Chapman J."/>
            <person name="Damasceno C.M."/>
            <person name="Dorrance A.E."/>
            <person name="Dou D."/>
            <person name="Dickerman A.W."/>
            <person name="Dubchak I.L."/>
            <person name="Garbelotto M."/>
            <person name="Gijzen M."/>
            <person name="Gordon S.G."/>
            <person name="Govers F."/>
            <person name="Grunwald N.J."/>
            <person name="Huang W."/>
            <person name="Ivors K.L."/>
            <person name="Jones R.W."/>
            <person name="Kamoun S."/>
            <person name="Krampis K."/>
            <person name="Lamour K.H."/>
            <person name="Lee M.K."/>
            <person name="McDonald W.H."/>
            <person name="Medina M."/>
            <person name="Meijer H.J."/>
            <person name="Nordberg E.K."/>
            <person name="Maclean D.J."/>
            <person name="Ospina-Giraldo M.D."/>
            <person name="Morris P.F."/>
            <person name="Phuntumart V."/>
            <person name="Putnam N.H."/>
            <person name="Rash S."/>
            <person name="Rose J.K."/>
            <person name="Sakihama Y."/>
            <person name="Salamov A.A."/>
            <person name="Savidor A."/>
            <person name="Scheuring C.F."/>
            <person name="Smith B.M."/>
            <person name="Sobral B.W."/>
            <person name="Terry A."/>
            <person name="Torto-Alalibo T.A."/>
            <person name="Win J."/>
            <person name="Xu Z."/>
            <person name="Zhang H."/>
            <person name="Grigoriev I.V."/>
            <person name="Rokhsar D.S."/>
            <person name="Boore J.L."/>
        </authorList>
    </citation>
    <scope>NUCLEOTIDE SEQUENCE [LARGE SCALE GENOMIC DNA]</scope>
    <source>
        <strain evidence="2 3">P6497</strain>
    </source>
</reference>
<proteinExistence type="predicted"/>
<dbReference type="InParanoid" id="G5AIZ4"/>
<dbReference type="EMBL" id="JH159181">
    <property type="protein sequence ID" value="EGZ04492.1"/>
    <property type="molecule type" value="Genomic_DNA"/>
</dbReference>
<dbReference type="KEGG" id="psoj:PHYSODRAFT_426658"/>
<sequence>MVSTTSVLALGFTSLVASSVEAHGKLVKPALTLTGTGYGGNFQSTIPMTSLTPKPGDIFTTYPDYSKNTAAFDRALKASQYKSLKEFMYSTQDMTKGRFNLPKTAECGFTDPVDGAVQPLPDQVEWYGGGMIHDGPCEIWCDDEVAMPFTPNCRAAYPDGKFPYEKAKCEGKKRLTMYWLGTLLEWQVYIDCAKIGEGGSATSNNTAAVA</sequence>
<keyword evidence="1" id="KW-0732">Signal</keyword>
<gene>
    <name evidence="2" type="ORF">PHYSODRAFT_426658</name>
</gene>
<dbReference type="OMA" id="PKTAECG"/>
<dbReference type="RefSeq" id="XP_009540045.1">
    <property type="nucleotide sequence ID" value="XM_009541750.1"/>
</dbReference>
<evidence type="ECO:0000313" key="3">
    <source>
        <dbReference type="Proteomes" id="UP000002640"/>
    </source>
</evidence>
<evidence type="ECO:0000313" key="2">
    <source>
        <dbReference type="EMBL" id="EGZ04492.1"/>
    </source>
</evidence>
<feature type="signal peptide" evidence="1">
    <location>
        <begin position="1"/>
        <end position="22"/>
    </location>
</feature>
<feature type="chain" id="PRO_5003473539" evidence="1">
    <location>
        <begin position="23"/>
        <end position="210"/>
    </location>
</feature>
<evidence type="ECO:0000256" key="1">
    <source>
        <dbReference type="SAM" id="SignalP"/>
    </source>
</evidence>
<dbReference type="Proteomes" id="UP000002640">
    <property type="component" value="Unassembled WGS sequence"/>
</dbReference>
<protein>
    <submittedName>
        <fullName evidence="2">Uncharacterized protein</fullName>
    </submittedName>
</protein>
<feature type="non-terminal residue" evidence="2">
    <location>
        <position position="210"/>
    </location>
</feature>
<keyword evidence="3" id="KW-1185">Reference proteome</keyword>
<dbReference type="SMR" id="G5AIZ4"/>
<name>G5AIZ4_PHYSP</name>
<dbReference type="GeneID" id="20652257"/>
<organism evidence="2 3">
    <name type="scientific">Phytophthora sojae (strain P6497)</name>
    <name type="common">Soybean stem and root rot agent</name>
    <name type="synonym">Phytophthora megasperma f. sp. glycines</name>
    <dbReference type="NCBI Taxonomy" id="1094619"/>
    <lineage>
        <taxon>Eukaryota</taxon>
        <taxon>Sar</taxon>
        <taxon>Stramenopiles</taxon>
        <taxon>Oomycota</taxon>
        <taxon>Peronosporomycetes</taxon>
        <taxon>Peronosporales</taxon>
        <taxon>Peronosporaceae</taxon>
        <taxon>Phytophthora</taxon>
    </lineage>
</organism>
<accession>G5AIZ4</accession>
<dbReference type="AlphaFoldDB" id="G5AIZ4"/>